<sequence>MARGSGRRRPGRTLEEEILRASERGPGARTRAEASPPSGRHLVLPAESGTVLDVDVDALVALAAREDLLIALERRAGEHAVAATPLLSWWSATPTVPSEEEERRLDALALGPVTLGRGPAADVDSRLRELAIAGDLDALGSALALLARIPDPPAAFQDAEGFLRVVVPEAPFELRLEVLAEARGGAGELLALLRDCAFTATLPRRRAAIAAMSERVRSFADPARIDSSRLDGLAAAVDAALEKRWSAL</sequence>
<feature type="region of interest" description="Disordered" evidence="1">
    <location>
        <begin position="1"/>
        <end position="41"/>
    </location>
</feature>
<dbReference type="AlphaFoldDB" id="A0AAE6V6I7"/>
<feature type="compositionally biased region" description="Basic and acidic residues" evidence="1">
    <location>
        <begin position="12"/>
        <end position="23"/>
    </location>
</feature>
<dbReference type="RefSeq" id="WP_068210316.1">
    <property type="nucleotide sequence ID" value="NZ_CP047186.1"/>
</dbReference>
<evidence type="ECO:0000313" key="3">
    <source>
        <dbReference type="Proteomes" id="UP000465031"/>
    </source>
</evidence>
<proteinExistence type="predicted"/>
<accession>A0AAE6V6I7</accession>
<protein>
    <submittedName>
        <fullName evidence="2">DUF2254 domain-containing protein</fullName>
    </submittedName>
</protein>
<evidence type="ECO:0000256" key="1">
    <source>
        <dbReference type="SAM" id="MobiDB-lite"/>
    </source>
</evidence>
<feature type="compositionally biased region" description="Basic residues" evidence="1">
    <location>
        <begin position="1"/>
        <end position="11"/>
    </location>
</feature>
<evidence type="ECO:0000313" key="2">
    <source>
        <dbReference type="EMBL" id="QHC54381.1"/>
    </source>
</evidence>
<dbReference type="Pfam" id="PF10011">
    <property type="entry name" value="DUF2254"/>
    <property type="match status" value="1"/>
</dbReference>
<dbReference type="Proteomes" id="UP000465031">
    <property type="component" value="Chromosome"/>
</dbReference>
<dbReference type="InterPro" id="IPR018723">
    <property type="entry name" value="DUF2254_membrane"/>
</dbReference>
<dbReference type="KEGG" id="rte:GSU10_01005"/>
<reference evidence="3" key="1">
    <citation type="submission" date="2019-12" db="EMBL/GenBank/DDBJ databases">
        <title>Complete and draft genome sequences of new strains and members of some known species of the genus Rathayibacter isolated from plants.</title>
        <authorList>
            <person name="Tarlachkov S.V."/>
            <person name="Starodumova I.P."/>
            <person name="Dorofeeva L.V."/>
            <person name="Prisyazhnaya N.V."/>
            <person name="Leyn S."/>
            <person name="Zlamal J."/>
            <person name="Elan M."/>
            <person name="Osterman A.L."/>
            <person name="Nadler S."/>
            <person name="Subbotin S.A."/>
            <person name="Evtushenko L.I."/>
        </authorList>
    </citation>
    <scope>NUCLEOTIDE SEQUENCE [LARGE SCALE GENOMIC DNA]</scope>
    <source>
        <strain evidence="3">VKM Ac-2761</strain>
    </source>
</reference>
<organism evidence="2 3">
    <name type="scientific">Rathayibacter tanaceti</name>
    <dbReference type="NCBI Taxonomy" id="1671680"/>
    <lineage>
        <taxon>Bacteria</taxon>
        <taxon>Bacillati</taxon>
        <taxon>Actinomycetota</taxon>
        <taxon>Actinomycetes</taxon>
        <taxon>Micrococcales</taxon>
        <taxon>Microbacteriaceae</taxon>
        <taxon>Rathayibacter</taxon>
    </lineage>
</organism>
<name>A0AAE6V6I7_9MICO</name>
<gene>
    <name evidence="2" type="ORF">GSU10_01005</name>
</gene>
<dbReference type="EMBL" id="CP047186">
    <property type="protein sequence ID" value="QHC54381.1"/>
    <property type="molecule type" value="Genomic_DNA"/>
</dbReference>